<dbReference type="Proteomes" id="UP000463051">
    <property type="component" value="Unassembled WGS sequence"/>
</dbReference>
<dbReference type="PANTHER" id="PTHR36111">
    <property type="entry name" value="INNER MEMBRANE PROTEIN-RELATED"/>
    <property type="match status" value="1"/>
</dbReference>
<dbReference type="AlphaFoldDB" id="A0A7X2L4C2"/>
<proteinExistence type="predicted"/>
<keyword evidence="1" id="KW-1133">Transmembrane helix</keyword>
<name>A0A7X2L4C2_9BACL</name>
<organism evidence="2 3">
    <name type="scientific">Paenibacillus monticola</name>
    <dbReference type="NCBI Taxonomy" id="2666075"/>
    <lineage>
        <taxon>Bacteria</taxon>
        <taxon>Bacillati</taxon>
        <taxon>Bacillota</taxon>
        <taxon>Bacilli</taxon>
        <taxon>Bacillales</taxon>
        <taxon>Paenibacillaceae</taxon>
        <taxon>Paenibacillus</taxon>
    </lineage>
</organism>
<gene>
    <name evidence="2" type="ORF">GJB61_25350</name>
</gene>
<keyword evidence="1" id="KW-0812">Transmembrane</keyword>
<feature type="transmembrane region" description="Helical" evidence="1">
    <location>
        <begin position="6"/>
        <end position="22"/>
    </location>
</feature>
<feature type="transmembrane region" description="Helical" evidence="1">
    <location>
        <begin position="96"/>
        <end position="120"/>
    </location>
</feature>
<dbReference type="Pfam" id="PF04474">
    <property type="entry name" value="DUF554"/>
    <property type="match status" value="1"/>
</dbReference>
<feature type="transmembrane region" description="Helical" evidence="1">
    <location>
        <begin position="34"/>
        <end position="51"/>
    </location>
</feature>
<accession>A0A7X2L4C2</accession>
<feature type="transmembrane region" description="Helical" evidence="1">
    <location>
        <begin position="140"/>
        <end position="169"/>
    </location>
</feature>
<evidence type="ECO:0000313" key="2">
    <source>
        <dbReference type="EMBL" id="MRN56304.1"/>
    </source>
</evidence>
<dbReference type="RefSeq" id="WP_154121796.1">
    <property type="nucleotide sequence ID" value="NZ_WJXB01000013.1"/>
</dbReference>
<feature type="transmembrane region" description="Helical" evidence="1">
    <location>
        <begin position="190"/>
        <end position="209"/>
    </location>
</feature>
<comment type="caution">
    <text evidence="2">The sequence shown here is derived from an EMBL/GenBank/DDBJ whole genome shotgun (WGS) entry which is preliminary data.</text>
</comment>
<evidence type="ECO:0000313" key="3">
    <source>
        <dbReference type="Proteomes" id="UP000463051"/>
    </source>
</evidence>
<feature type="transmembrane region" description="Helical" evidence="1">
    <location>
        <begin position="57"/>
        <end position="75"/>
    </location>
</feature>
<dbReference type="InterPro" id="IPR007563">
    <property type="entry name" value="DUF554"/>
</dbReference>
<protein>
    <submittedName>
        <fullName evidence="2">DUF554 family protein</fullName>
    </submittedName>
</protein>
<keyword evidence="1" id="KW-0472">Membrane</keyword>
<dbReference type="PANTHER" id="PTHR36111:SF2">
    <property type="entry name" value="INNER MEMBRANE PROTEIN"/>
    <property type="match status" value="1"/>
</dbReference>
<dbReference type="EMBL" id="WJXB01000013">
    <property type="protein sequence ID" value="MRN56304.1"/>
    <property type="molecule type" value="Genomic_DNA"/>
</dbReference>
<feature type="transmembrane region" description="Helical" evidence="1">
    <location>
        <begin position="215"/>
        <end position="236"/>
    </location>
</feature>
<sequence length="238" mass="25219">MVLLGALVNGIAIILGTLLGRLLRRIPESMKNTVMNGIGLAIIVLGIQMGFKSGNFLIVILSLVIGAVVGEWIDLEDKFNRAGQWLERRVGSNEPGSIAQGFVTASLVFVVGAMGFLGALDSGIKGNHDILYTKAIMDGFISILLTSTLGMGVLFSAIPVFVYEGAIALMATQITRFVPDVLMNDCITEMTAVGGIMIMAIGLNLLGITKVKVANLLPGILVAILLVVLSYGYNLYFG</sequence>
<reference evidence="2 3" key="1">
    <citation type="submission" date="2019-11" db="EMBL/GenBank/DDBJ databases">
        <title>Paenibacillus monticola sp. nov., a novel PGPR strain isolated from mountain sample in China.</title>
        <authorList>
            <person name="Zhao Q."/>
            <person name="Li H.-P."/>
            <person name="Zhang J.-L."/>
        </authorList>
    </citation>
    <scope>NUCLEOTIDE SEQUENCE [LARGE SCALE GENOMIC DNA]</scope>
    <source>
        <strain evidence="2 3">LC-T2</strain>
    </source>
</reference>
<keyword evidence="3" id="KW-1185">Reference proteome</keyword>
<evidence type="ECO:0000256" key="1">
    <source>
        <dbReference type="SAM" id="Phobius"/>
    </source>
</evidence>